<dbReference type="Pfam" id="PF13306">
    <property type="entry name" value="LRR_5"/>
    <property type="match status" value="2"/>
</dbReference>
<dbReference type="InterPro" id="IPR021067">
    <property type="entry name" value="Glycosyltransferase"/>
</dbReference>
<evidence type="ECO:0000256" key="1">
    <source>
        <dbReference type="SAM" id="MobiDB-lite"/>
    </source>
</evidence>
<keyword evidence="4" id="KW-1185">Reference proteome</keyword>
<dbReference type="PANTHER" id="PTHR34496">
    <property type="entry name" value="GLCNAC TRANSFERASE-RELATED"/>
    <property type="match status" value="1"/>
</dbReference>
<accession>A0AAD2PXH0</accession>
<sequence>MQASNELSTYHYHGQEGENVPDDVETLIVDACVSVLPDHFCSFRSELKEVHLAEGLREIGTAAFYECVNLKDIEFPSTLETIGERAFLYCFALTRVHFTEPSSSFQRIKERAFTGVPLRKFTSPSSMRILDRHVFADCYSLLEVNLGFSRLCEIPSFAFEQADNLQAVRLPSSVKRIACYAFYDCPNLVTVEVISSPNRHPICVEKKSFFNCKSLANIRIFTAHGKVDEAAFDGCILLHEYCGTRHDEIIHGQARRFDEHPIHHLCYHSSTTTVEELRRCINSQGNLSLLVTDNFDMTPFHILCSSVEPRQDLFLVLLDNGKCPAHYNVLGWKDTNGKRAMDYLITNWSPETANLFRVAMQRWIIGSWERWGATAGLEDMEGRIEAILDRSVDKDLRQSLFNDTCSAFEYYAIIETMSLLELAIWKQKNLEVGESRREECRLLCQTDMVLANVDSKQQQQEKEEEEQGQVVDGATDDGNNQEVDPIKQAADEAKAKEEEEEEIKEEEEKVLDKDTKEAEDLEGAEKEEGTSDEEQKLEHALKAEEEIKAMDQLTSEEQKKIAQRLQKQLNFNRDHPYGVTLLARDNQNNRRLFPNGPFGTIDVAESDCQDGVCPHYSEQPDAKLENAKHTPVHMLIAAFRDKLCSRTLHYAFTQAENPSRLFIRVIDQVQPGSDLEDDAGCWELYCEKYNHNCNEYKSQVRIVKIDSAQSMGPTYARSKLSAMVHWDYINRDKSEEIDLQVVNEQDYCMQIDSHMNFSKRFDTRLIEMHHRTKNDYAVLSTYVTDIENNDQDEKTVPNLCMVTFTSSIRNWGTKECKYLVRPKLTNAMWGAGLSFHRCHGELVVPVDPYLDNVFDGEEGSRGIRFFTHGYDVYAPDIVLVTHDYKTHQGNPVVHTWGRGARQHQDEDEDLKVGEKKWKWMEEINKHRPELTVFGTDRVNMLLGIGSHHNSTEREQKELDLIRNSRFGLGTKRTMEQVKEFTGIDLLNKKMESNKCGNNYWVPFEESPNYGVQEVLARGNVGKVQEPPKPEEIKTKEVAKEKKGAAPPKHVVVAEEQEEKKKEEEEEPVADQLEHELLEEDQVLKNALKQKTVKKSKKKKPLGDLLSEPNHDIVKRKKIRGAGAVLPEDSSPDLHSNRFERAKHLLDNAKPQMRHAAELLKTKEEALMAGAVRLKEKEQEMISNGQVDYQFFGIVSLIIVLLLFIMSTQGKKRRDHKKRS</sequence>
<protein>
    <submittedName>
        <fullName evidence="3">Uncharacterized protein</fullName>
    </submittedName>
</protein>
<feature type="compositionally biased region" description="Basic and acidic residues" evidence="1">
    <location>
        <begin position="506"/>
        <end position="536"/>
    </location>
</feature>
<feature type="region of interest" description="Disordered" evidence="1">
    <location>
        <begin position="1022"/>
        <end position="1069"/>
    </location>
</feature>
<feature type="compositionally biased region" description="Basic and acidic residues" evidence="1">
    <location>
        <begin position="1025"/>
        <end position="1043"/>
    </location>
</feature>
<dbReference type="AlphaFoldDB" id="A0AAD2PXH0"/>
<dbReference type="InterPro" id="IPR032675">
    <property type="entry name" value="LRR_dom_sf"/>
</dbReference>
<gene>
    <name evidence="3" type="ORF">CYCCA115_LOCUS21926</name>
</gene>
<dbReference type="Pfam" id="PF11397">
    <property type="entry name" value="GlcNAc"/>
    <property type="match status" value="2"/>
</dbReference>
<keyword evidence="2" id="KW-0812">Transmembrane</keyword>
<keyword evidence="2" id="KW-0472">Membrane</keyword>
<dbReference type="SUPFAM" id="SSF52058">
    <property type="entry name" value="L domain-like"/>
    <property type="match status" value="1"/>
</dbReference>
<dbReference type="EMBL" id="CAKOGP040002280">
    <property type="protein sequence ID" value="CAJ1966342.1"/>
    <property type="molecule type" value="Genomic_DNA"/>
</dbReference>
<evidence type="ECO:0000256" key="2">
    <source>
        <dbReference type="SAM" id="Phobius"/>
    </source>
</evidence>
<name>A0AAD2PXH0_9STRA</name>
<comment type="caution">
    <text evidence="3">The sequence shown here is derived from an EMBL/GenBank/DDBJ whole genome shotgun (WGS) entry which is preliminary data.</text>
</comment>
<feature type="transmembrane region" description="Helical" evidence="2">
    <location>
        <begin position="1188"/>
        <end position="1207"/>
    </location>
</feature>
<organism evidence="3 4">
    <name type="scientific">Cylindrotheca closterium</name>
    <dbReference type="NCBI Taxonomy" id="2856"/>
    <lineage>
        <taxon>Eukaryota</taxon>
        <taxon>Sar</taxon>
        <taxon>Stramenopiles</taxon>
        <taxon>Ochrophyta</taxon>
        <taxon>Bacillariophyta</taxon>
        <taxon>Bacillariophyceae</taxon>
        <taxon>Bacillariophycidae</taxon>
        <taxon>Bacillariales</taxon>
        <taxon>Bacillariaceae</taxon>
        <taxon>Cylindrotheca</taxon>
    </lineage>
</organism>
<evidence type="ECO:0000313" key="3">
    <source>
        <dbReference type="EMBL" id="CAJ1966342.1"/>
    </source>
</evidence>
<dbReference type="Gene3D" id="3.80.10.10">
    <property type="entry name" value="Ribonuclease Inhibitor"/>
    <property type="match status" value="1"/>
</dbReference>
<feature type="region of interest" description="Disordered" evidence="1">
    <location>
        <begin position="454"/>
        <end position="536"/>
    </location>
</feature>
<reference evidence="3" key="1">
    <citation type="submission" date="2023-08" db="EMBL/GenBank/DDBJ databases">
        <authorList>
            <person name="Audoor S."/>
            <person name="Bilcke G."/>
        </authorList>
    </citation>
    <scope>NUCLEOTIDE SEQUENCE</scope>
</reference>
<proteinExistence type="predicted"/>
<keyword evidence="2" id="KW-1133">Transmembrane helix</keyword>
<dbReference type="PANTHER" id="PTHR34496:SF6">
    <property type="entry name" value="GLYCOSYLTRANSFERASE 2-LIKE DOMAIN-CONTAINING PROTEIN"/>
    <property type="match status" value="1"/>
</dbReference>
<evidence type="ECO:0000313" key="4">
    <source>
        <dbReference type="Proteomes" id="UP001295423"/>
    </source>
</evidence>
<dbReference type="Proteomes" id="UP001295423">
    <property type="component" value="Unassembled WGS sequence"/>
</dbReference>
<dbReference type="InterPro" id="IPR026906">
    <property type="entry name" value="LRR_5"/>
</dbReference>